<dbReference type="eggNOG" id="COG1670">
    <property type="taxonomic scope" value="Bacteria"/>
</dbReference>
<dbReference type="EMBL" id="CP001037">
    <property type="protein sequence ID" value="ACC84031.1"/>
    <property type="molecule type" value="Genomic_DNA"/>
</dbReference>
<dbReference type="GO" id="GO:0005737">
    <property type="term" value="C:cytoplasm"/>
    <property type="evidence" value="ECO:0007669"/>
    <property type="project" value="TreeGrafter"/>
</dbReference>
<evidence type="ECO:0000313" key="5">
    <source>
        <dbReference type="EMBL" id="ACC84031.1"/>
    </source>
</evidence>
<dbReference type="STRING" id="63737.Npun_F5731"/>
<feature type="domain" description="N-acetyltransferase" evidence="4">
    <location>
        <begin position="22"/>
        <end position="188"/>
    </location>
</feature>
<evidence type="ECO:0000256" key="3">
    <source>
        <dbReference type="ARBA" id="ARBA00038502"/>
    </source>
</evidence>
<evidence type="ECO:0000256" key="1">
    <source>
        <dbReference type="ARBA" id="ARBA00022679"/>
    </source>
</evidence>
<sequence length="200" mass="23460">MCWEEIPSIMISELPLITSDRLLLRAAIHEDIPQILKYFIYNKTYLTPFYPLWADGFFTEEYWQYQIENSFLEFINGQSLKLFIFTKKNPTVVIGTVNFSNFVRGAAHFCYVGYSLAESKQGKGYMTEGLKAATKYLFQELNFHRVMANYMPHNRRSGNVLKRLGFVIEGYARDYLLINGQWEDHIMTSLTNTNWQAPKF</sequence>
<dbReference type="SUPFAM" id="SSF55729">
    <property type="entry name" value="Acyl-CoA N-acyltransferases (Nat)"/>
    <property type="match status" value="1"/>
</dbReference>
<evidence type="ECO:0000259" key="4">
    <source>
        <dbReference type="PROSITE" id="PS51186"/>
    </source>
</evidence>
<protein>
    <submittedName>
        <fullName evidence="5">GCN5-related N-acetyltransferase</fullName>
    </submittedName>
</protein>
<evidence type="ECO:0000313" key="6">
    <source>
        <dbReference type="Proteomes" id="UP000001191"/>
    </source>
</evidence>
<dbReference type="Gene3D" id="3.40.630.30">
    <property type="match status" value="1"/>
</dbReference>
<comment type="similarity">
    <text evidence="3">Belongs to the acetyltransferase family. RimJ subfamily.</text>
</comment>
<name>B2J915_NOSP7</name>
<dbReference type="PROSITE" id="PS51186">
    <property type="entry name" value="GNAT"/>
    <property type="match status" value="1"/>
</dbReference>
<dbReference type="InterPro" id="IPR000182">
    <property type="entry name" value="GNAT_dom"/>
</dbReference>
<dbReference type="Pfam" id="PF13302">
    <property type="entry name" value="Acetyltransf_3"/>
    <property type="match status" value="1"/>
</dbReference>
<reference evidence="5 6" key="2">
    <citation type="journal article" date="2013" name="Plant Physiol.">
        <title>A Nostoc punctiforme Sugar Transporter Necessary to Establish a Cyanobacterium-Plant Symbiosis.</title>
        <authorList>
            <person name="Ekman M."/>
            <person name="Picossi S."/>
            <person name="Campbell E.L."/>
            <person name="Meeks J.C."/>
            <person name="Flores E."/>
        </authorList>
    </citation>
    <scope>NUCLEOTIDE SEQUENCE [LARGE SCALE GENOMIC DNA]</scope>
    <source>
        <strain evidence="6">ATCC 29133 / PCC 73102</strain>
    </source>
</reference>
<dbReference type="PANTHER" id="PTHR43792:SF8">
    <property type="entry name" value="[RIBOSOMAL PROTEIN US5]-ALANINE N-ACETYLTRANSFERASE"/>
    <property type="match status" value="1"/>
</dbReference>
<evidence type="ECO:0000256" key="2">
    <source>
        <dbReference type="ARBA" id="ARBA00023315"/>
    </source>
</evidence>
<dbReference type="AlphaFoldDB" id="B2J915"/>
<dbReference type="PhylomeDB" id="B2J915"/>
<reference evidence="6" key="1">
    <citation type="submission" date="2008-04" db="EMBL/GenBank/DDBJ databases">
        <title>Complete sequence of chromosome of Nostoc punctiforme ATCC 29133.</title>
        <authorList>
            <consortium name="US DOE Joint Genome Institute"/>
            <person name="Copeland A."/>
            <person name="Lucas S."/>
            <person name="Lapidus A."/>
            <person name="Glavina del Rio T."/>
            <person name="Dalin E."/>
            <person name="Tice H."/>
            <person name="Pitluck S."/>
            <person name="Chain P."/>
            <person name="Malfatti S."/>
            <person name="Shin M."/>
            <person name="Vergez L."/>
            <person name="Schmutz J."/>
            <person name="Larimer F."/>
            <person name="Land M."/>
            <person name="Hauser L."/>
            <person name="Kyrpides N."/>
            <person name="Kim E."/>
            <person name="Meeks J.C."/>
            <person name="Elhai J."/>
            <person name="Campbell E.L."/>
            <person name="Thiel T."/>
            <person name="Longmire J."/>
            <person name="Potts M."/>
            <person name="Atlas R."/>
        </authorList>
    </citation>
    <scope>NUCLEOTIDE SEQUENCE [LARGE SCALE GENOMIC DNA]</scope>
    <source>
        <strain evidence="6">ATCC 29133 / PCC 73102</strain>
    </source>
</reference>
<dbReference type="KEGG" id="npu:Npun_F5731"/>
<proteinExistence type="inferred from homology"/>
<organism evidence="5 6">
    <name type="scientific">Nostoc punctiforme (strain ATCC 29133 / PCC 73102)</name>
    <dbReference type="NCBI Taxonomy" id="63737"/>
    <lineage>
        <taxon>Bacteria</taxon>
        <taxon>Bacillati</taxon>
        <taxon>Cyanobacteriota</taxon>
        <taxon>Cyanophyceae</taxon>
        <taxon>Nostocales</taxon>
        <taxon>Nostocaceae</taxon>
        <taxon>Nostoc</taxon>
    </lineage>
</organism>
<keyword evidence="1 5" id="KW-0808">Transferase</keyword>
<dbReference type="EnsemblBacteria" id="ACC84031">
    <property type="protein sequence ID" value="ACC84031"/>
    <property type="gene ID" value="Npun_F5731"/>
</dbReference>
<dbReference type="InterPro" id="IPR051531">
    <property type="entry name" value="N-acetyltransferase"/>
</dbReference>
<dbReference type="InterPro" id="IPR016181">
    <property type="entry name" value="Acyl_CoA_acyltransferase"/>
</dbReference>
<keyword evidence="2" id="KW-0012">Acyltransferase</keyword>
<dbReference type="GO" id="GO:0008999">
    <property type="term" value="F:protein-N-terminal-alanine acetyltransferase activity"/>
    <property type="evidence" value="ECO:0007669"/>
    <property type="project" value="TreeGrafter"/>
</dbReference>
<dbReference type="HOGENOM" id="CLU_013985_40_1_3"/>
<accession>B2J915</accession>
<dbReference type="Proteomes" id="UP000001191">
    <property type="component" value="Chromosome"/>
</dbReference>
<gene>
    <name evidence="5" type="ordered locus">Npun_F5731</name>
</gene>
<dbReference type="PANTHER" id="PTHR43792">
    <property type="entry name" value="GNAT FAMILY, PUTATIVE (AFU_ORTHOLOGUE AFUA_3G00765)-RELATED-RELATED"/>
    <property type="match status" value="1"/>
</dbReference>
<keyword evidence="6" id="KW-1185">Reference proteome</keyword>